<dbReference type="PANTHER" id="PTHR12653">
    <property type="entry name" value="NADH-UBIQUINONE OXIDOREDUCTASE 13 KD-B SUBUNIT"/>
    <property type="match status" value="1"/>
</dbReference>
<dbReference type="GO" id="GO:0005743">
    <property type="term" value="C:mitochondrial inner membrane"/>
    <property type="evidence" value="ECO:0007669"/>
    <property type="project" value="UniProtKB-SubCell"/>
</dbReference>
<evidence type="ECO:0000256" key="3">
    <source>
        <dbReference type="ARBA" id="ARBA00022448"/>
    </source>
</evidence>
<dbReference type="GO" id="GO:0022904">
    <property type="term" value="P:respiratory electron transport chain"/>
    <property type="evidence" value="ECO:0007669"/>
    <property type="project" value="InterPro"/>
</dbReference>
<dbReference type="PANTHER" id="PTHR12653:SF0">
    <property type="entry name" value="NADH DEHYDROGENASE [UBIQUINONE] 1 ALPHA SUBCOMPLEX SUBUNIT 5"/>
    <property type="match status" value="1"/>
</dbReference>
<dbReference type="InterPro" id="IPR006806">
    <property type="entry name" value="NDUFA5"/>
</dbReference>
<name>A0A834HBL4_RHOSS</name>
<evidence type="ECO:0000256" key="1">
    <source>
        <dbReference type="ARBA" id="ARBA00004443"/>
    </source>
</evidence>
<dbReference type="Pfam" id="PF04716">
    <property type="entry name" value="ETC_C1_NDUFA5"/>
    <property type="match status" value="1"/>
</dbReference>
<reference evidence="9" key="1">
    <citation type="submission" date="2019-11" db="EMBL/GenBank/DDBJ databases">
        <authorList>
            <person name="Liu Y."/>
            <person name="Hou J."/>
            <person name="Li T.-Q."/>
            <person name="Guan C.-H."/>
            <person name="Wu X."/>
            <person name="Wu H.-Z."/>
            <person name="Ling F."/>
            <person name="Zhang R."/>
            <person name="Shi X.-G."/>
            <person name="Ren J.-P."/>
            <person name="Chen E.-F."/>
            <person name="Sun J.-M."/>
        </authorList>
    </citation>
    <scope>NUCLEOTIDE SEQUENCE</scope>
    <source>
        <strain evidence="9">Adult_tree_wgs_1</strain>
        <tissue evidence="9">Leaves</tissue>
    </source>
</reference>
<dbReference type="EMBL" id="WJXA01000003">
    <property type="protein sequence ID" value="KAF7148194.1"/>
    <property type="molecule type" value="Genomic_DNA"/>
</dbReference>
<comment type="similarity">
    <text evidence="2">Belongs to the complex I NDUFA5 subunit family.</text>
</comment>
<evidence type="ECO:0000256" key="8">
    <source>
        <dbReference type="ARBA" id="ARBA00023136"/>
    </source>
</evidence>
<keyword evidence="6" id="KW-0249">Electron transport</keyword>
<accession>A0A834HBL4</accession>
<keyword evidence="4" id="KW-0679">Respiratory chain</keyword>
<keyword evidence="7" id="KW-0496">Mitochondrion</keyword>
<keyword evidence="3" id="KW-0813">Transport</keyword>
<evidence type="ECO:0000313" key="10">
    <source>
        <dbReference type="Proteomes" id="UP000626092"/>
    </source>
</evidence>
<proteinExistence type="inferred from homology"/>
<comment type="subcellular location">
    <subcellularLocation>
        <location evidence="1">Mitochondrion inner membrane</location>
        <topology evidence="1">Peripheral membrane protein</topology>
        <orientation evidence="1">Matrix side</orientation>
    </subcellularLocation>
</comment>
<dbReference type="AlphaFoldDB" id="A0A834HBL4"/>
<evidence type="ECO:0000256" key="4">
    <source>
        <dbReference type="ARBA" id="ARBA00022660"/>
    </source>
</evidence>
<comment type="caution">
    <text evidence="9">The sequence shown here is derived from an EMBL/GenBank/DDBJ whole genome shotgun (WGS) entry which is preliminary data.</text>
</comment>
<organism evidence="9 10">
    <name type="scientific">Rhododendron simsii</name>
    <name type="common">Sims's rhododendron</name>
    <dbReference type="NCBI Taxonomy" id="118357"/>
    <lineage>
        <taxon>Eukaryota</taxon>
        <taxon>Viridiplantae</taxon>
        <taxon>Streptophyta</taxon>
        <taxon>Embryophyta</taxon>
        <taxon>Tracheophyta</taxon>
        <taxon>Spermatophyta</taxon>
        <taxon>Magnoliopsida</taxon>
        <taxon>eudicotyledons</taxon>
        <taxon>Gunneridae</taxon>
        <taxon>Pentapetalae</taxon>
        <taxon>asterids</taxon>
        <taxon>Ericales</taxon>
        <taxon>Ericaceae</taxon>
        <taxon>Ericoideae</taxon>
        <taxon>Rhodoreae</taxon>
        <taxon>Rhododendron</taxon>
    </lineage>
</organism>
<evidence type="ECO:0000256" key="5">
    <source>
        <dbReference type="ARBA" id="ARBA00022792"/>
    </source>
</evidence>
<evidence type="ECO:0000313" key="9">
    <source>
        <dbReference type="EMBL" id="KAF7148194.1"/>
    </source>
</evidence>
<gene>
    <name evidence="9" type="ORF">RHSIM_Rhsim03G0124900</name>
</gene>
<dbReference type="Proteomes" id="UP000626092">
    <property type="component" value="Unassembled WGS sequence"/>
</dbReference>
<sequence length="115" mass="13683">MLEDESYWKVVERFTRHCLKVCQEEEDWMMIEKRLGCGQVEELIKEAQDELKIIDKIEVLPNFELVLEFSGIGSTLNVLVYENSCPALLLWPTVSREKWTREEQENEVGEYWALR</sequence>
<keyword evidence="10" id="KW-1185">Reference proteome</keyword>
<protein>
    <submittedName>
        <fullName evidence="9">Uncharacterized protein</fullName>
    </submittedName>
</protein>
<keyword evidence="5" id="KW-0999">Mitochondrion inner membrane</keyword>
<evidence type="ECO:0000256" key="7">
    <source>
        <dbReference type="ARBA" id="ARBA00023128"/>
    </source>
</evidence>
<evidence type="ECO:0000256" key="2">
    <source>
        <dbReference type="ARBA" id="ARBA00010261"/>
    </source>
</evidence>
<keyword evidence="8" id="KW-0472">Membrane</keyword>
<dbReference type="OrthoDB" id="286811at2759"/>
<evidence type="ECO:0000256" key="6">
    <source>
        <dbReference type="ARBA" id="ARBA00022982"/>
    </source>
</evidence>